<evidence type="ECO:0000256" key="2">
    <source>
        <dbReference type="SAM" id="SignalP"/>
    </source>
</evidence>
<dbReference type="Proteomes" id="UP001501231">
    <property type="component" value="Unassembled WGS sequence"/>
</dbReference>
<dbReference type="EMBL" id="BAAARW010000032">
    <property type="protein sequence ID" value="GAA2447241.1"/>
    <property type="molecule type" value="Genomic_DNA"/>
</dbReference>
<feature type="compositionally biased region" description="Basic and acidic residues" evidence="1">
    <location>
        <begin position="63"/>
        <end position="77"/>
    </location>
</feature>
<keyword evidence="4" id="KW-1185">Reference proteome</keyword>
<feature type="chain" id="PRO_5045592961" description="DUF3558 domain-containing protein" evidence="2">
    <location>
        <begin position="19"/>
        <end position="310"/>
    </location>
</feature>
<evidence type="ECO:0008006" key="5">
    <source>
        <dbReference type="Google" id="ProtNLM"/>
    </source>
</evidence>
<dbReference type="RefSeq" id="WP_344595698.1">
    <property type="nucleotide sequence ID" value="NZ_BAAARW010000032.1"/>
</dbReference>
<gene>
    <name evidence="3" type="ORF">GCM10010191_75570</name>
</gene>
<keyword evidence="2" id="KW-0732">Signal</keyword>
<feature type="region of interest" description="Disordered" evidence="1">
    <location>
        <begin position="31"/>
        <end position="157"/>
    </location>
</feature>
<sequence>MISLKAAVLAFSAVGAVAAGGVTWASVAQPEATPTSAHGKLPAAVQKAKDAPKAAPTCLPSTDLKKKASEVTKKGEKTVSQGSGAVADAQRQAPDVKDKLPAEAKPGTGIQTAPAGKVQSQVPAKPGVPQANLPQCPPTPGAKTLPKPDAKAPQAPQAPAVPAVPQLDCDKLSPALPVGGAAERAIMLPKGLKYASSQVAAKPLGAKQQLCSVTQKWVSRAGTGSWITVERIKTPAHTTHQQVRQALKLPEGGRTSTVNGIVMWQAPAGQNGVLMIDPAGNALFVNGNPVVAPGLQDVATKIAEATKIAR</sequence>
<organism evidence="3 4">
    <name type="scientific">Actinomadura vinacea</name>
    <dbReference type="NCBI Taxonomy" id="115336"/>
    <lineage>
        <taxon>Bacteria</taxon>
        <taxon>Bacillati</taxon>
        <taxon>Actinomycetota</taxon>
        <taxon>Actinomycetes</taxon>
        <taxon>Streptosporangiales</taxon>
        <taxon>Thermomonosporaceae</taxon>
        <taxon>Actinomadura</taxon>
    </lineage>
</organism>
<accession>A0ABN3K229</accession>
<feature type="signal peptide" evidence="2">
    <location>
        <begin position="1"/>
        <end position="18"/>
    </location>
</feature>
<feature type="compositionally biased region" description="Low complexity" evidence="1">
    <location>
        <begin position="145"/>
        <end position="157"/>
    </location>
</feature>
<reference evidence="3 4" key="1">
    <citation type="journal article" date="2019" name="Int. J. Syst. Evol. Microbiol.">
        <title>The Global Catalogue of Microorganisms (GCM) 10K type strain sequencing project: providing services to taxonomists for standard genome sequencing and annotation.</title>
        <authorList>
            <consortium name="The Broad Institute Genomics Platform"/>
            <consortium name="The Broad Institute Genome Sequencing Center for Infectious Disease"/>
            <person name="Wu L."/>
            <person name="Ma J."/>
        </authorList>
    </citation>
    <scope>NUCLEOTIDE SEQUENCE [LARGE SCALE GENOMIC DNA]</scope>
    <source>
        <strain evidence="3 4">JCM 3325</strain>
    </source>
</reference>
<protein>
    <recommendedName>
        <fullName evidence="5">DUF3558 domain-containing protein</fullName>
    </recommendedName>
</protein>
<evidence type="ECO:0000313" key="3">
    <source>
        <dbReference type="EMBL" id="GAA2447241.1"/>
    </source>
</evidence>
<evidence type="ECO:0000256" key="1">
    <source>
        <dbReference type="SAM" id="MobiDB-lite"/>
    </source>
</evidence>
<proteinExistence type="predicted"/>
<comment type="caution">
    <text evidence="3">The sequence shown here is derived from an EMBL/GenBank/DDBJ whole genome shotgun (WGS) entry which is preliminary data.</text>
</comment>
<evidence type="ECO:0000313" key="4">
    <source>
        <dbReference type="Proteomes" id="UP001501231"/>
    </source>
</evidence>
<name>A0ABN3K229_9ACTN</name>